<organism evidence="2 3">
    <name type="scientific">Ameyamaea chiangmaiensis</name>
    <dbReference type="NCBI Taxonomy" id="442969"/>
    <lineage>
        <taxon>Bacteria</taxon>
        <taxon>Pseudomonadati</taxon>
        <taxon>Pseudomonadota</taxon>
        <taxon>Alphaproteobacteria</taxon>
        <taxon>Acetobacterales</taxon>
        <taxon>Acetobacteraceae</taxon>
        <taxon>Ameyamaea</taxon>
    </lineage>
</organism>
<evidence type="ECO:0000313" key="2">
    <source>
        <dbReference type="EMBL" id="NVN39147.1"/>
    </source>
</evidence>
<gene>
    <name evidence="2" type="ORF">HUK82_01015</name>
</gene>
<sequence>MSDDTTVEPFSLESGVRPLATEAASGCSVAGMTRCVCKSGCGSLGVLRDWTVDRPLLALGVSAFVGLVLGRMIRRR</sequence>
<dbReference type="Proteomes" id="UP000585665">
    <property type="component" value="Unassembled WGS sequence"/>
</dbReference>
<keyword evidence="1" id="KW-1133">Transmembrane helix</keyword>
<feature type="transmembrane region" description="Helical" evidence="1">
    <location>
        <begin position="56"/>
        <end position="73"/>
    </location>
</feature>
<proteinExistence type="predicted"/>
<evidence type="ECO:0000256" key="1">
    <source>
        <dbReference type="SAM" id="Phobius"/>
    </source>
</evidence>
<comment type="caution">
    <text evidence="2">The sequence shown here is derived from an EMBL/GenBank/DDBJ whole genome shotgun (WGS) entry which is preliminary data.</text>
</comment>
<keyword evidence="3" id="KW-1185">Reference proteome</keyword>
<dbReference type="RefSeq" id="WP_176612167.1">
    <property type="nucleotide sequence ID" value="NZ_JABXXR010000003.1"/>
</dbReference>
<dbReference type="EMBL" id="JABXXR010000003">
    <property type="protein sequence ID" value="NVN39147.1"/>
    <property type="molecule type" value="Genomic_DNA"/>
</dbReference>
<name>A0A850P3A3_9PROT</name>
<reference evidence="2 3" key="1">
    <citation type="submission" date="2020-06" db="EMBL/GenBank/DDBJ databases">
        <title>Description of novel acetic acid bacteria.</title>
        <authorList>
            <person name="Sombolestani A."/>
        </authorList>
    </citation>
    <scope>NUCLEOTIDE SEQUENCE [LARGE SCALE GENOMIC DNA]</scope>
    <source>
        <strain evidence="2 3">LMG 27010</strain>
    </source>
</reference>
<dbReference type="AlphaFoldDB" id="A0A850P3A3"/>
<keyword evidence="1" id="KW-0812">Transmembrane</keyword>
<protein>
    <submittedName>
        <fullName evidence="2">Uncharacterized protein</fullName>
    </submittedName>
</protein>
<keyword evidence="1" id="KW-0472">Membrane</keyword>
<evidence type="ECO:0000313" key="3">
    <source>
        <dbReference type="Proteomes" id="UP000585665"/>
    </source>
</evidence>
<accession>A0A850P3A3</accession>